<keyword evidence="4 11" id="KW-0456">Lyase</keyword>
<evidence type="ECO:0000256" key="9">
    <source>
        <dbReference type="RuleBase" id="RU362118"/>
    </source>
</evidence>
<dbReference type="PIRSF" id="PIRSF001434">
    <property type="entry name" value="CGS"/>
    <property type="match status" value="1"/>
</dbReference>
<sequence>MGRRSLDPEGTRRGVSAQGGDGEGARPATRTVTAGRRPEWTQGVVNPPVWRASTILYDSVAEMRARHHDTHEKLYYGRRGTPTQWSLAAALTELEPGAEGTLLYPSGVAAVMSALMAVLKPGDELLMVDSAYEPTRALCDMLFRSHGITTRYYDPLIGGGIAGLIGDRTAAIFMESPGSLTFEVQDVPAIVAAAKARGVVTIIDNSWATPLYFSAMAHGVDLSILAGTKYIVGHSDVMIGSVTAAPGLWQKLRSMTYLLGQCVSPDDAWLASRGLRTMAVRLAQHQESAIRVARWLQGRPEVARVLHPALPGDAGHALWSRDFRGSSGLFSFVLNGGDDAGRVALLDGLRLFGLGFSWGGYESLAIPFDPQPIRTATRWQAEGPAIRLHIGLEDPDDLIADLEAGLARFAAAR</sequence>
<evidence type="ECO:0000256" key="6">
    <source>
        <dbReference type="ARBA" id="ARBA00047517"/>
    </source>
</evidence>
<gene>
    <name evidence="11" type="primary">metC</name>
    <name evidence="11" type="ORF">DI623_09250</name>
</gene>
<dbReference type="FunFam" id="3.40.640.10:FF:000046">
    <property type="entry name" value="Cystathionine gamma-lyase"/>
    <property type="match status" value="1"/>
</dbReference>
<dbReference type="GO" id="GO:0019450">
    <property type="term" value="P:L-cysteine catabolic process to pyruvate"/>
    <property type="evidence" value="ECO:0007669"/>
    <property type="project" value="TreeGrafter"/>
</dbReference>
<evidence type="ECO:0000256" key="1">
    <source>
        <dbReference type="ARBA" id="ARBA00001933"/>
    </source>
</evidence>
<evidence type="ECO:0000256" key="5">
    <source>
        <dbReference type="ARBA" id="ARBA00046315"/>
    </source>
</evidence>
<dbReference type="EMBL" id="QFNN01000048">
    <property type="protein sequence ID" value="PZO89742.1"/>
    <property type="molecule type" value="Genomic_DNA"/>
</dbReference>
<proteinExistence type="inferred from homology"/>
<evidence type="ECO:0000313" key="11">
    <source>
        <dbReference type="EMBL" id="PZO89742.1"/>
    </source>
</evidence>
<evidence type="ECO:0000256" key="10">
    <source>
        <dbReference type="SAM" id="MobiDB-lite"/>
    </source>
</evidence>
<dbReference type="InterPro" id="IPR054542">
    <property type="entry name" value="Cys_met_metab_PP"/>
</dbReference>
<evidence type="ECO:0000256" key="2">
    <source>
        <dbReference type="ARBA" id="ARBA00009077"/>
    </source>
</evidence>
<evidence type="ECO:0000256" key="7">
    <source>
        <dbReference type="ARBA" id="ARBA00047625"/>
    </source>
</evidence>
<accession>A0A2W5A933</accession>
<comment type="similarity">
    <text evidence="2 9">Belongs to the trans-sulfuration enzymes family.</text>
</comment>
<comment type="catalytic activity">
    <reaction evidence="6">
        <text>L,L-cystathionine + H2O = L-homocysteine + pyruvate + NH4(+)</text>
        <dbReference type="Rhea" id="RHEA:13965"/>
        <dbReference type="ChEBI" id="CHEBI:15361"/>
        <dbReference type="ChEBI" id="CHEBI:15377"/>
        <dbReference type="ChEBI" id="CHEBI:28938"/>
        <dbReference type="ChEBI" id="CHEBI:58161"/>
        <dbReference type="ChEBI" id="CHEBI:58199"/>
    </reaction>
</comment>
<evidence type="ECO:0000256" key="8">
    <source>
        <dbReference type="PIRSR" id="PIRSR001434-2"/>
    </source>
</evidence>
<comment type="pathway">
    <text evidence="5">Amino-acid biosynthesis; L-methionine biosynthesis via de novo pathway; L-homocysteine from L-cystathionine: step 1/1.</text>
</comment>
<dbReference type="InterPro" id="IPR015421">
    <property type="entry name" value="PyrdxlP-dep_Trfase_major"/>
</dbReference>
<evidence type="ECO:0000256" key="3">
    <source>
        <dbReference type="ARBA" id="ARBA00022898"/>
    </source>
</evidence>
<organism evidence="11 12">
    <name type="scientific">Sphingomonas sanxanigenens</name>
    <dbReference type="NCBI Taxonomy" id="397260"/>
    <lineage>
        <taxon>Bacteria</taxon>
        <taxon>Pseudomonadati</taxon>
        <taxon>Pseudomonadota</taxon>
        <taxon>Alphaproteobacteria</taxon>
        <taxon>Sphingomonadales</taxon>
        <taxon>Sphingomonadaceae</taxon>
        <taxon>Sphingomonas</taxon>
    </lineage>
</organism>
<name>A0A2W5A933_9SPHN</name>
<dbReference type="PANTHER" id="PTHR43500:SF1">
    <property type="entry name" value="CYSTATHIONINE BETA-LYASE-RELATED"/>
    <property type="match status" value="1"/>
</dbReference>
<feature type="modified residue" description="N6-(pyridoxal phosphate)lysine" evidence="8">
    <location>
        <position position="229"/>
    </location>
</feature>
<dbReference type="AlphaFoldDB" id="A0A2W5A933"/>
<dbReference type="Gene3D" id="3.90.1150.10">
    <property type="entry name" value="Aspartate Aminotransferase, domain 1"/>
    <property type="match status" value="1"/>
</dbReference>
<evidence type="ECO:0000256" key="4">
    <source>
        <dbReference type="ARBA" id="ARBA00023239"/>
    </source>
</evidence>
<comment type="caution">
    <text evidence="11">The sequence shown here is derived from an EMBL/GenBank/DDBJ whole genome shotgun (WGS) entry which is preliminary data.</text>
</comment>
<comment type="catalytic activity">
    <reaction evidence="7">
        <text>an S-substituted L-cysteine + H2O = a thiol + pyruvate + NH4(+)</text>
        <dbReference type="Rhea" id="RHEA:18121"/>
        <dbReference type="ChEBI" id="CHEBI:15361"/>
        <dbReference type="ChEBI" id="CHEBI:15377"/>
        <dbReference type="ChEBI" id="CHEBI:28938"/>
        <dbReference type="ChEBI" id="CHEBI:29256"/>
        <dbReference type="ChEBI" id="CHEBI:58717"/>
        <dbReference type="EC" id="4.4.1.13"/>
    </reaction>
</comment>
<protein>
    <submittedName>
        <fullName evidence="11">Cystathionine beta-lyase</fullName>
    </submittedName>
</protein>
<dbReference type="InterPro" id="IPR015424">
    <property type="entry name" value="PyrdxlP-dep_Trfase"/>
</dbReference>
<dbReference type="Proteomes" id="UP000249066">
    <property type="component" value="Unassembled WGS sequence"/>
</dbReference>
<dbReference type="GO" id="GO:0019346">
    <property type="term" value="P:transsulfuration"/>
    <property type="evidence" value="ECO:0007669"/>
    <property type="project" value="InterPro"/>
</dbReference>
<dbReference type="GO" id="GO:0047804">
    <property type="term" value="F:cysteine-S-conjugate beta-lyase activity"/>
    <property type="evidence" value="ECO:0007669"/>
    <property type="project" value="UniProtKB-EC"/>
</dbReference>
<dbReference type="InterPro" id="IPR006233">
    <property type="entry name" value="Cys_b_lyase_bac"/>
</dbReference>
<keyword evidence="3 8" id="KW-0663">Pyridoxal phosphate</keyword>
<dbReference type="SUPFAM" id="SSF53383">
    <property type="entry name" value="PLP-dependent transferases"/>
    <property type="match status" value="1"/>
</dbReference>
<dbReference type="InterPro" id="IPR000277">
    <property type="entry name" value="Cys/Met-Metab_PyrdxlP-dep_enz"/>
</dbReference>
<dbReference type="NCBIfam" id="TIGR01324">
    <property type="entry name" value="cysta_beta_ly_B"/>
    <property type="match status" value="1"/>
</dbReference>
<dbReference type="PROSITE" id="PS00868">
    <property type="entry name" value="CYS_MET_METAB_PP"/>
    <property type="match status" value="1"/>
</dbReference>
<dbReference type="Pfam" id="PF01053">
    <property type="entry name" value="Cys_Met_Meta_PP"/>
    <property type="match status" value="1"/>
</dbReference>
<feature type="region of interest" description="Disordered" evidence="10">
    <location>
        <begin position="1"/>
        <end position="40"/>
    </location>
</feature>
<comment type="cofactor">
    <cofactor evidence="1 9">
        <name>pyridoxal 5'-phosphate</name>
        <dbReference type="ChEBI" id="CHEBI:597326"/>
    </cofactor>
</comment>
<evidence type="ECO:0000313" key="12">
    <source>
        <dbReference type="Proteomes" id="UP000249066"/>
    </source>
</evidence>
<dbReference type="GO" id="GO:0030170">
    <property type="term" value="F:pyridoxal phosphate binding"/>
    <property type="evidence" value="ECO:0007669"/>
    <property type="project" value="InterPro"/>
</dbReference>
<feature type="compositionally biased region" description="Basic and acidic residues" evidence="10">
    <location>
        <begin position="1"/>
        <end position="12"/>
    </location>
</feature>
<reference evidence="11 12" key="1">
    <citation type="submission" date="2017-08" db="EMBL/GenBank/DDBJ databases">
        <title>Infants hospitalized years apart are colonized by the same room-sourced microbial strains.</title>
        <authorList>
            <person name="Brooks B."/>
            <person name="Olm M.R."/>
            <person name="Firek B.A."/>
            <person name="Baker R."/>
            <person name="Thomas B.C."/>
            <person name="Morowitz M.J."/>
            <person name="Banfield J.F."/>
        </authorList>
    </citation>
    <scope>NUCLEOTIDE SEQUENCE [LARGE SCALE GENOMIC DNA]</scope>
    <source>
        <strain evidence="11">S2_018_000_R2_101</strain>
    </source>
</reference>
<dbReference type="PANTHER" id="PTHR43500">
    <property type="entry name" value="CYSTATHIONINE BETA-LYASE-RELATED"/>
    <property type="match status" value="1"/>
</dbReference>
<dbReference type="InterPro" id="IPR015422">
    <property type="entry name" value="PyrdxlP-dep_Trfase_small"/>
</dbReference>
<dbReference type="Gene3D" id="3.40.640.10">
    <property type="entry name" value="Type I PLP-dependent aspartate aminotransferase-like (Major domain)"/>
    <property type="match status" value="1"/>
</dbReference>